<comment type="caution">
    <text evidence="1">The sequence shown here is derived from an EMBL/GenBank/DDBJ whole genome shotgun (WGS) entry which is preliminary data.</text>
</comment>
<name>A0AAW8RR75_ENTAV</name>
<proteinExistence type="predicted"/>
<protein>
    <submittedName>
        <fullName evidence="1">Uncharacterized protein</fullName>
    </submittedName>
</protein>
<evidence type="ECO:0000313" key="2">
    <source>
        <dbReference type="Proteomes" id="UP001260773"/>
    </source>
</evidence>
<gene>
    <name evidence="1" type="ORF">P7D43_09000</name>
</gene>
<evidence type="ECO:0000313" key="1">
    <source>
        <dbReference type="EMBL" id="MDT2402509.1"/>
    </source>
</evidence>
<sequence length="58" mass="6808">MIEVVYVFDGVERVRYATGQRGVHGFKILKDNCISIQFDDGRNYLLYSPFIEIHLELE</sequence>
<dbReference type="EMBL" id="JARPWH010000024">
    <property type="protein sequence ID" value="MDT2402509.1"/>
    <property type="molecule type" value="Genomic_DNA"/>
</dbReference>
<dbReference type="RefSeq" id="WP_216430773.1">
    <property type="nucleotide sequence ID" value="NZ_JARPWH010000024.1"/>
</dbReference>
<accession>A0AAW8RR75</accession>
<dbReference type="AlphaFoldDB" id="A0AAW8RR75"/>
<reference evidence="1" key="1">
    <citation type="submission" date="2023-03" db="EMBL/GenBank/DDBJ databases">
        <authorList>
            <person name="Shen W."/>
            <person name="Cai J."/>
        </authorList>
    </citation>
    <scope>NUCLEOTIDE SEQUENCE</scope>
    <source>
        <strain evidence="1">P33-2</strain>
    </source>
</reference>
<organism evidence="1 2">
    <name type="scientific">Enterococcus avium</name>
    <name type="common">Streptococcus avium</name>
    <dbReference type="NCBI Taxonomy" id="33945"/>
    <lineage>
        <taxon>Bacteria</taxon>
        <taxon>Bacillati</taxon>
        <taxon>Bacillota</taxon>
        <taxon>Bacilli</taxon>
        <taxon>Lactobacillales</taxon>
        <taxon>Enterococcaceae</taxon>
        <taxon>Enterococcus</taxon>
    </lineage>
</organism>
<dbReference type="Proteomes" id="UP001260773">
    <property type="component" value="Unassembled WGS sequence"/>
</dbReference>